<feature type="chain" id="PRO_5002158792" evidence="2">
    <location>
        <begin position="21"/>
        <end position="271"/>
    </location>
</feature>
<gene>
    <name evidence="3" type="ORF">M408DRAFT_285970</name>
</gene>
<reference evidence="4" key="2">
    <citation type="submission" date="2015-01" db="EMBL/GenBank/DDBJ databases">
        <title>Evolutionary Origins and Diversification of the Mycorrhizal Mutualists.</title>
        <authorList>
            <consortium name="DOE Joint Genome Institute"/>
            <consortium name="Mycorrhizal Genomics Consortium"/>
            <person name="Kohler A."/>
            <person name="Kuo A."/>
            <person name="Nagy L.G."/>
            <person name="Floudas D."/>
            <person name="Copeland A."/>
            <person name="Barry K.W."/>
            <person name="Cichocki N."/>
            <person name="Veneault-Fourrey C."/>
            <person name="LaButti K."/>
            <person name="Lindquist E.A."/>
            <person name="Lipzen A."/>
            <person name="Lundell T."/>
            <person name="Morin E."/>
            <person name="Murat C."/>
            <person name="Riley R."/>
            <person name="Ohm R."/>
            <person name="Sun H."/>
            <person name="Tunlid A."/>
            <person name="Henrissat B."/>
            <person name="Grigoriev I.V."/>
            <person name="Hibbett D.S."/>
            <person name="Martin F."/>
        </authorList>
    </citation>
    <scope>NUCLEOTIDE SEQUENCE [LARGE SCALE GENOMIC DNA]</scope>
    <source>
        <strain evidence="4">MAFF 305830</strain>
    </source>
</reference>
<dbReference type="AlphaFoldDB" id="A0A0C2XN92"/>
<feature type="region of interest" description="Disordered" evidence="1">
    <location>
        <begin position="184"/>
        <end position="271"/>
    </location>
</feature>
<reference evidence="3 4" key="1">
    <citation type="submission" date="2014-04" db="EMBL/GenBank/DDBJ databases">
        <authorList>
            <consortium name="DOE Joint Genome Institute"/>
            <person name="Kuo A."/>
            <person name="Zuccaro A."/>
            <person name="Kohler A."/>
            <person name="Nagy L.G."/>
            <person name="Floudas D."/>
            <person name="Copeland A."/>
            <person name="Barry K.W."/>
            <person name="Cichocki N."/>
            <person name="Veneault-Fourrey C."/>
            <person name="LaButti K."/>
            <person name="Lindquist E.A."/>
            <person name="Lipzen A."/>
            <person name="Lundell T."/>
            <person name="Morin E."/>
            <person name="Murat C."/>
            <person name="Sun H."/>
            <person name="Tunlid A."/>
            <person name="Henrissat B."/>
            <person name="Grigoriev I.V."/>
            <person name="Hibbett D.S."/>
            <person name="Martin F."/>
            <person name="Nordberg H.P."/>
            <person name="Cantor M.N."/>
            <person name="Hua S.X."/>
        </authorList>
    </citation>
    <scope>NUCLEOTIDE SEQUENCE [LARGE SCALE GENOMIC DNA]</scope>
    <source>
        <strain evidence="3 4">MAFF 305830</strain>
    </source>
</reference>
<dbReference type="EMBL" id="KN824284">
    <property type="protein sequence ID" value="KIM30462.1"/>
    <property type="molecule type" value="Genomic_DNA"/>
</dbReference>
<accession>A0A0C2XN92</accession>
<dbReference type="OrthoDB" id="2362516at2759"/>
<evidence type="ECO:0000313" key="3">
    <source>
        <dbReference type="EMBL" id="KIM30462.1"/>
    </source>
</evidence>
<dbReference type="Proteomes" id="UP000054097">
    <property type="component" value="Unassembled WGS sequence"/>
</dbReference>
<organism evidence="3 4">
    <name type="scientific">Serendipita vermifera MAFF 305830</name>
    <dbReference type="NCBI Taxonomy" id="933852"/>
    <lineage>
        <taxon>Eukaryota</taxon>
        <taxon>Fungi</taxon>
        <taxon>Dikarya</taxon>
        <taxon>Basidiomycota</taxon>
        <taxon>Agaricomycotina</taxon>
        <taxon>Agaricomycetes</taxon>
        <taxon>Sebacinales</taxon>
        <taxon>Serendipitaceae</taxon>
        <taxon>Serendipita</taxon>
    </lineage>
</organism>
<evidence type="ECO:0000313" key="4">
    <source>
        <dbReference type="Proteomes" id="UP000054097"/>
    </source>
</evidence>
<evidence type="ECO:0000256" key="2">
    <source>
        <dbReference type="SAM" id="SignalP"/>
    </source>
</evidence>
<protein>
    <submittedName>
        <fullName evidence="3">Uncharacterized protein</fullName>
    </submittedName>
</protein>
<name>A0A0C2XN92_SERVB</name>
<feature type="signal peptide" evidence="2">
    <location>
        <begin position="1"/>
        <end position="20"/>
    </location>
</feature>
<dbReference type="STRING" id="933852.A0A0C2XN92"/>
<feature type="compositionally biased region" description="Acidic residues" evidence="1">
    <location>
        <begin position="226"/>
        <end position="241"/>
    </location>
</feature>
<proteinExistence type="predicted"/>
<evidence type="ECO:0000256" key="1">
    <source>
        <dbReference type="SAM" id="MobiDB-lite"/>
    </source>
</evidence>
<sequence length="271" mass="28098">MILTTSLLVVLLGGTSTTLAAPVSRSQRDADLFTEALGPWFKECQNQSGGQYCVELAYKGVSALGANAAVCAQQDIADTMIDFAKTLTNNTALISQTRIYAQQPRSSADGMAVLYCQDAPTSTELSGVYPCQSAEFDLTKFTGSVTVGAAGTIPFGLTAAVNPAGSCPDRDTPVPAGEFLTDQANKSASHKSKTNSKATTSTSGTQRKSGYKHMTLLQYVKRQEEGGGDEGAAEPAPEDGAETLPGDNDPRGSQTPAEEGSADPPAEGSAE</sequence>
<keyword evidence="2" id="KW-0732">Signal</keyword>
<dbReference type="HOGENOM" id="CLU_1027326_0_0_1"/>
<keyword evidence="4" id="KW-1185">Reference proteome</keyword>